<dbReference type="CDD" id="cd02573">
    <property type="entry name" value="PseudoU_synth_EcTruB"/>
    <property type="match status" value="1"/>
</dbReference>
<name>A0A8K2A772_9CYAN</name>
<comment type="function">
    <text evidence="5">Responsible for synthesis of pseudouridine from uracil-55 in the psi GC loop of transfer RNAs.</text>
</comment>
<evidence type="ECO:0000256" key="1">
    <source>
        <dbReference type="ARBA" id="ARBA00000385"/>
    </source>
</evidence>
<evidence type="ECO:0000313" key="8">
    <source>
        <dbReference type="EMBL" id="NCJ05785.1"/>
    </source>
</evidence>
<dbReference type="GO" id="GO:1990481">
    <property type="term" value="P:mRNA pseudouridine synthesis"/>
    <property type="evidence" value="ECO:0007669"/>
    <property type="project" value="TreeGrafter"/>
</dbReference>
<keyword evidence="4 5" id="KW-0413">Isomerase</keyword>
<proteinExistence type="inferred from homology"/>
<feature type="active site" description="Nucleophile" evidence="5">
    <location>
        <position position="41"/>
    </location>
</feature>
<evidence type="ECO:0000259" key="7">
    <source>
        <dbReference type="Pfam" id="PF09157"/>
    </source>
</evidence>
<keyword evidence="9" id="KW-1185">Reference proteome</keyword>
<dbReference type="HAMAP" id="MF_01080">
    <property type="entry name" value="TruB_bact"/>
    <property type="match status" value="1"/>
</dbReference>
<evidence type="ECO:0000313" key="9">
    <source>
        <dbReference type="Proteomes" id="UP000607397"/>
    </source>
</evidence>
<evidence type="ECO:0000259" key="6">
    <source>
        <dbReference type="Pfam" id="PF01509"/>
    </source>
</evidence>
<sequence length="302" mass="32613">MSGSFGFLNLKKPPGLTSHDCVARLRRLLHLKRIGHGGTLDPMAEGVLPMAVGSATRLLSFLPTPKVYRAVIRLGLRTTTDDITGETLATAPTTDLTPEQVNEALQQFQGHIQQTPPAYSAIQVNGQRLYTLARQGKPVEVAPRWVDIEKLDLLAWNSSSAGWTDLAVEIHCGSGTYIRAIARDLGAALQTGGTLAQLRRTQSCGFQLAHSLSFDEIATQIEANTLVLISPPQALTHLPTITLPDALAQRWCWGQTLLLPELDLPAPPPNSDIVQVQNGQGQFLGISHHQNSSLIPKIVIAG</sequence>
<dbReference type="GO" id="GO:0031119">
    <property type="term" value="P:tRNA pseudouridine synthesis"/>
    <property type="evidence" value="ECO:0007669"/>
    <property type="project" value="UniProtKB-UniRule"/>
</dbReference>
<dbReference type="Gene3D" id="3.30.2350.10">
    <property type="entry name" value="Pseudouridine synthase"/>
    <property type="match status" value="1"/>
</dbReference>
<dbReference type="InterPro" id="IPR014780">
    <property type="entry name" value="tRNA_psdUridine_synth_TruB"/>
</dbReference>
<dbReference type="SUPFAM" id="SSF55120">
    <property type="entry name" value="Pseudouridine synthase"/>
    <property type="match status" value="1"/>
</dbReference>
<feature type="domain" description="tRNA pseudouridine synthase II TruB subfamily 1 C-terminal" evidence="7">
    <location>
        <begin position="239"/>
        <end position="300"/>
    </location>
</feature>
<reference evidence="8" key="1">
    <citation type="submission" date="2019-12" db="EMBL/GenBank/DDBJ databases">
        <title>High-Quality draft genome sequences of three cyanobacteria isolated from the limestone walls of the Old Cathedral of Coimbra.</title>
        <authorList>
            <person name="Tiago I."/>
            <person name="Soares F."/>
            <person name="Portugal A."/>
        </authorList>
    </citation>
    <scope>NUCLEOTIDE SEQUENCE [LARGE SCALE GENOMIC DNA]</scope>
    <source>
        <strain evidence="8">C</strain>
    </source>
</reference>
<dbReference type="EMBL" id="WVIC01000006">
    <property type="protein sequence ID" value="NCJ05785.1"/>
    <property type="molecule type" value="Genomic_DNA"/>
</dbReference>
<comment type="caution">
    <text evidence="8">The sequence shown here is derived from an EMBL/GenBank/DDBJ whole genome shotgun (WGS) entry which is preliminary data.</text>
</comment>
<dbReference type="PANTHER" id="PTHR13767">
    <property type="entry name" value="TRNA-PSEUDOURIDINE SYNTHASE"/>
    <property type="match status" value="1"/>
</dbReference>
<protein>
    <recommendedName>
        <fullName evidence="5">tRNA pseudouridine synthase B</fullName>
        <ecNumber evidence="5">5.4.99.25</ecNumber>
    </recommendedName>
    <alternativeName>
        <fullName evidence="5">tRNA pseudouridine(55) synthase</fullName>
        <shortName evidence="5">Psi55 synthase</shortName>
    </alternativeName>
    <alternativeName>
        <fullName evidence="5">tRNA pseudouridylate synthase</fullName>
    </alternativeName>
    <alternativeName>
        <fullName evidence="5">tRNA-uridine isomerase</fullName>
    </alternativeName>
</protein>
<comment type="catalytic activity">
    <reaction evidence="1 5">
        <text>uridine(55) in tRNA = pseudouridine(55) in tRNA</text>
        <dbReference type="Rhea" id="RHEA:42532"/>
        <dbReference type="Rhea" id="RHEA-COMP:10101"/>
        <dbReference type="Rhea" id="RHEA-COMP:10102"/>
        <dbReference type="ChEBI" id="CHEBI:65314"/>
        <dbReference type="ChEBI" id="CHEBI:65315"/>
        <dbReference type="EC" id="5.4.99.25"/>
    </reaction>
</comment>
<dbReference type="Proteomes" id="UP000607397">
    <property type="component" value="Unassembled WGS sequence"/>
</dbReference>
<evidence type="ECO:0000256" key="2">
    <source>
        <dbReference type="ARBA" id="ARBA00005642"/>
    </source>
</evidence>
<dbReference type="AlphaFoldDB" id="A0A8K2A772"/>
<keyword evidence="3 5" id="KW-0819">tRNA processing</keyword>
<dbReference type="Pfam" id="PF01509">
    <property type="entry name" value="TruB_N"/>
    <property type="match status" value="1"/>
</dbReference>
<dbReference type="RefSeq" id="WP_161824262.1">
    <property type="nucleotide sequence ID" value="NZ_WVIC01000006.1"/>
</dbReference>
<evidence type="ECO:0000256" key="4">
    <source>
        <dbReference type="ARBA" id="ARBA00023235"/>
    </source>
</evidence>
<evidence type="ECO:0000256" key="3">
    <source>
        <dbReference type="ARBA" id="ARBA00022694"/>
    </source>
</evidence>
<comment type="similarity">
    <text evidence="2 5">Belongs to the pseudouridine synthase TruB family. Type 1 subfamily.</text>
</comment>
<gene>
    <name evidence="5 8" type="primary">truB</name>
    <name evidence="8" type="ORF">GS597_04530</name>
</gene>
<dbReference type="Pfam" id="PF09157">
    <property type="entry name" value="TruB-C_2"/>
    <property type="match status" value="1"/>
</dbReference>
<evidence type="ECO:0000256" key="5">
    <source>
        <dbReference type="HAMAP-Rule" id="MF_01080"/>
    </source>
</evidence>
<dbReference type="InterPro" id="IPR002501">
    <property type="entry name" value="PsdUridine_synth_N"/>
</dbReference>
<dbReference type="GO" id="GO:0003723">
    <property type="term" value="F:RNA binding"/>
    <property type="evidence" value="ECO:0007669"/>
    <property type="project" value="InterPro"/>
</dbReference>
<dbReference type="InterPro" id="IPR015240">
    <property type="entry name" value="tRNA_sdUridine_synth_fam1_C"/>
</dbReference>
<dbReference type="NCBIfam" id="TIGR00431">
    <property type="entry name" value="TruB"/>
    <property type="match status" value="1"/>
</dbReference>
<accession>A0A8K2A772</accession>
<organism evidence="8 9">
    <name type="scientific">Petrachloros mirabilis ULC683</name>
    <dbReference type="NCBI Taxonomy" id="2781853"/>
    <lineage>
        <taxon>Bacteria</taxon>
        <taxon>Bacillati</taxon>
        <taxon>Cyanobacteriota</taxon>
        <taxon>Cyanophyceae</taxon>
        <taxon>Synechococcales</taxon>
        <taxon>Petrachlorosaceae</taxon>
        <taxon>Petrachloros</taxon>
        <taxon>Petrachloros mirabilis</taxon>
    </lineage>
</organism>
<dbReference type="GO" id="GO:0160148">
    <property type="term" value="F:tRNA pseudouridine(55) synthase activity"/>
    <property type="evidence" value="ECO:0007669"/>
    <property type="project" value="UniProtKB-EC"/>
</dbReference>
<feature type="domain" description="Pseudouridine synthase II N-terminal" evidence="6">
    <location>
        <begin position="26"/>
        <end position="178"/>
    </location>
</feature>
<dbReference type="PANTHER" id="PTHR13767:SF2">
    <property type="entry name" value="PSEUDOURIDYLATE SYNTHASE TRUB1"/>
    <property type="match status" value="1"/>
</dbReference>
<dbReference type="InterPro" id="IPR020103">
    <property type="entry name" value="PsdUridine_synth_cat_dom_sf"/>
</dbReference>
<dbReference type="EC" id="5.4.99.25" evidence="5"/>